<accession>A0A850PTS6</accession>
<dbReference type="AlphaFoldDB" id="A0A850PTS6"/>
<gene>
    <name evidence="2" type="ORF">HLY00_2649</name>
</gene>
<sequence length="108" mass="11719">MTAVGSPQQAAEKIAADLSVLADKLDTLRERPDWHHDHLIAPALRALTSASRSTAEQRAKRRAARDEHRADDLARAHVARSPMRTSAGDRRTGGPAGVVRKAKASKRP</sequence>
<feature type="region of interest" description="Disordered" evidence="1">
    <location>
        <begin position="49"/>
        <end position="108"/>
    </location>
</feature>
<proteinExistence type="predicted"/>
<evidence type="ECO:0000313" key="2">
    <source>
        <dbReference type="EMBL" id="NVN52267.1"/>
    </source>
</evidence>
<reference evidence="2 3" key="1">
    <citation type="submission" date="2020-05" db="EMBL/GenBank/DDBJ databases">
        <title>Draft genome sequence of Mycobacterium hippocampi DL, isolated from European seabass, Dicentrarchus labrax, reared in fish farms.</title>
        <authorList>
            <person name="Stathopoulou P."/>
            <person name="Asimakis E."/>
            <person name="Tzokas K."/>
            <person name="Batargias C."/>
            <person name="Tsiamis G."/>
        </authorList>
    </citation>
    <scope>NUCLEOTIDE SEQUENCE [LARGE SCALE GENOMIC DNA]</scope>
    <source>
        <strain evidence="2 3">DL</strain>
    </source>
</reference>
<keyword evidence="3" id="KW-1185">Reference proteome</keyword>
<dbReference type="Proteomes" id="UP000570517">
    <property type="component" value="Unassembled WGS sequence"/>
</dbReference>
<name>A0A850PTS6_9MYCO</name>
<protein>
    <submittedName>
        <fullName evidence="2">Uncharacterized protein</fullName>
    </submittedName>
</protein>
<dbReference type="RefSeq" id="WP_178360549.1">
    <property type="nucleotide sequence ID" value="NZ_JABFYL010000043.1"/>
</dbReference>
<dbReference type="EMBL" id="JABFYL010000043">
    <property type="protein sequence ID" value="NVN52267.1"/>
    <property type="molecule type" value="Genomic_DNA"/>
</dbReference>
<comment type="caution">
    <text evidence="2">The sequence shown here is derived from an EMBL/GenBank/DDBJ whole genome shotgun (WGS) entry which is preliminary data.</text>
</comment>
<evidence type="ECO:0000313" key="3">
    <source>
        <dbReference type="Proteomes" id="UP000570517"/>
    </source>
</evidence>
<feature type="compositionally biased region" description="Basic and acidic residues" evidence="1">
    <location>
        <begin position="64"/>
        <end position="75"/>
    </location>
</feature>
<evidence type="ECO:0000256" key="1">
    <source>
        <dbReference type="SAM" id="MobiDB-lite"/>
    </source>
</evidence>
<organism evidence="2 3">
    <name type="scientific">Mycolicibacterium hippocampi</name>
    <dbReference type="NCBI Taxonomy" id="659824"/>
    <lineage>
        <taxon>Bacteria</taxon>
        <taxon>Bacillati</taxon>
        <taxon>Actinomycetota</taxon>
        <taxon>Actinomycetes</taxon>
        <taxon>Mycobacteriales</taxon>
        <taxon>Mycobacteriaceae</taxon>
        <taxon>Mycolicibacterium</taxon>
    </lineage>
</organism>